<dbReference type="Proteomes" id="UP001497516">
    <property type="component" value="Chromosome 3"/>
</dbReference>
<organism evidence="2 3">
    <name type="scientific">Linum trigynum</name>
    <dbReference type="NCBI Taxonomy" id="586398"/>
    <lineage>
        <taxon>Eukaryota</taxon>
        <taxon>Viridiplantae</taxon>
        <taxon>Streptophyta</taxon>
        <taxon>Embryophyta</taxon>
        <taxon>Tracheophyta</taxon>
        <taxon>Spermatophyta</taxon>
        <taxon>Magnoliopsida</taxon>
        <taxon>eudicotyledons</taxon>
        <taxon>Gunneridae</taxon>
        <taxon>Pentapetalae</taxon>
        <taxon>rosids</taxon>
        <taxon>fabids</taxon>
        <taxon>Malpighiales</taxon>
        <taxon>Linaceae</taxon>
        <taxon>Linum</taxon>
    </lineage>
</organism>
<dbReference type="AlphaFoldDB" id="A0AAV2DRK1"/>
<sequence>MATTKVWAATKKDCEGWGRGLGGDEERLRWRRRRATRSRRRRGSPVMEGSRPTAAALALGGGGGRPMMAALALGGGG</sequence>
<reference evidence="2 3" key="1">
    <citation type="submission" date="2024-04" db="EMBL/GenBank/DDBJ databases">
        <authorList>
            <person name="Fracassetti M."/>
        </authorList>
    </citation>
    <scope>NUCLEOTIDE SEQUENCE [LARGE SCALE GENOMIC DNA]</scope>
</reference>
<evidence type="ECO:0000256" key="1">
    <source>
        <dbReference type="SAM" id="MobiDB-lite"/>
    </source>
</evidence>
<gene>
    <name evidence="2" type="ORF">LTRI10_LOCUS17880</name>
</gene>
<name>A0AAV2DRK1_9ROSI</name>
<accession>A0AAV2DRK1</accession>
<feature type="compositionally biased region" description="Basic residues" evidence="1">
    <location>
        <begin position="32"/>
        <end position="43"/>
    </location>
</feature>
<proteinExistence type="predicted"/>
<dbReference type="EMBL" id="OZ034816">
    <property type="protein sequence ID" value="CAL1376132.1"/>
    <property type="molecule type" value="Genomic_DNA"/>
</dbReference>
<feature type="region of interest" description="Disordered" evidence="1">
    <location>
        <begin position="32"/>
        <end position="62"/>
    </location>
</feature>
<evidence type="ECO:0000313" key="2">
    <source>
        <dbReference type="EMBL" id="CAL1376132.1"/>
    </source>
</evidence>
<protein>
    <submittedName>
        <fullName evidence="2">Uncharacterized protein</fullName>
    </submittedName>
</protein>
<evidence type="ECO:0000313" key="3">
    <source>
        <dbReference type="Proteomes" id="UP001497516"/>
    </source>
</evidence>
<keyword evidence="3" id="KW-1185">Reference proteome</keyword>